<dbReference type="EMBL" id="ANIE01000005">
    <property type="protein sequence ID" value="KEF31464.1"/>
    <property type="molecule type" value="Genomic_DNA"/>
</dbReference>
<feature type="region of interest" description="Disordered" evidence="1">
    <location>
        <begin position="1"/>
        <end position="38"/>
    </location>
</feature>
<keyword evidence="4" id="KW-1185">Reference proteome</keyword>
<accession>A0A072N1B4</accession>
<comment type="caution">
    <text evidence="3">The sequence shown here is derived from an EMBL/GenBank/DDBJ whole genome shotgun (WGS) entry which is preliminary data.</text>
</comment>
<evidence type="ECO:0000256" key="1">
    <source>
        <dbReference type="SAM" id="MobiDB-lite"/>
    </source>
</evidence>
<evidence type="ECO:0000313" key="3">
    <source>
        <dbReference type="EMBL" id="KEF31464.1"/>
    </source>
</evidence>
<name>A0A072N1B4_9GAMM</name>
<feature type="domain" description="DUF6316" evidence="2">
    <location>
        <begin position="35"/>
        <end position="77"/>
    </location>
</feature>
<evidence type="ECO:0000259" key="2">
    <source>
        <dbReference type="Pfam" id="PF19837"/>
    </source>
</evidence>
<dbReference type="RefSeq" id="WP_036130419.1">
    <property type="nucleotide sequence ID" value="NZ_ANIE01000005.1"/>
</dbReference>
<protein>
    <recommendedName>
        <fullName evidence="2">DUF6316 domain-containing protein</fullName>
    </recommendedName>
</protein>
<dbReference type="PATRIC" id="fig|1137280.3.peg.1629"/>
<evidence type="ECO:0000313" key="4">
    <source>
        <dbReference type="Proteomes" id="UP000035057"/>
    </source>
</evidence>
<proteinExistence type="predicted"/>
<dbReference type="Pfam" id="PF19837">
    <property type="entry name" value="DUF6316"/>
    <property type="match status" value="1"/>
</dbReference>
<dbReference type="Proteomes" id="UP000035057">
    <property type="component" value="Unassembled WGS sequence"/>
</dbReference>
<dbReference type="InterPro" id="IPR045630">
    <property type="entry name" value="DUF6316"/>
</dbReference>
<gene>
    <name evidence="3" type="ORF">D777_01813</name>
</gene>
<dbReference type="AlphaFoldDB" id="A0A072N1B4"/>
<sequence>MIRKVKRSIGRGTAITGAHTAKRPGDDPGHIPTGPVKSNRFLKTPQGWYIRTRESNDLGPFASEEEAFVALQVYLGNTDVSSVRRFQPTQFYGIQIHDTATCPKERCALCAEVEQWESQQS</sequence>
<dbReference type="OrthoDB" id="6371635at2"/>
<organism evidence="3 4">
    <name type="scientific">Marinobacter nitratireducens</name>
    <dbReference type="NCBI Taxonomy" id="1137280"/>
    <lineage>
        <taxon>Bacteria</taxon>
        <taxon>Pseudomonadati</taxon>
        <taxon>Pseudomonadota</taxon>
        <taxon>Gammaproteobacteria</taxon>
        <taxon>Pseudomonadales</taxon>
        <taxon>Marinobacteraceae</taxon>
        <taxon>Marinobacter</taxon>
    </lineage>
</organism>
<reference evidence="3 4" key="1">
    <citation type="submission" date="2012-12" db="EMBL/GenBank/DDBJ databases">
        <title>Genome assembly of Marinobacter sp. AK21.</title>
        <authorList>
            <person name="Khatri I."/>
            <person name="Kumar R."/>
            <person name="Vaidya B."/>
            <person name="Subramanian S."/>
            <person name="Pinnaka A."/>
        </authorList>
    </citation>
    <scope>NUCLEOTIDE SEQUENCE [LARGE SCALE GENOMIC DNA]</scope>
    <source>
        <strain evidence="3 4">AK21</strain>
    </source>
</reference>